<evidence type="ECO:0000256" key="1">
    <source>
        <dbReference type="SAM" id="Phobius"/>
    </source>
</evidence>
<gene>
    <name evidence="2" type="ORF">DL189_24210</name>
</gene>
<name>A0A9X7KXG6_9ENTR</name>
<sequence length="114" mass="13279">MEYTINFFNNLDDILKGTHLRLVFVAIIGFAIFMKGIRHVINDFPVLVSYYKRAKREGYTDFQFFINNAHNIGMYLLVLFATVLSAYAIYFSAERINTIQELQENTVITTPKNK</sequence>
<protein>
    <submittedName>
        <fullName evidence="2">Uncharacterized protein</fullName>
    </submittedName>
</protein>
<evidence type="ECO:0000313" key="2">
    <source>
        <dbReference type="EMBL" id="PXB34215.1"/>
    </source>
</evidence>
<organism evidence="2 3">
    <name type="scientific">Enterobacter hormaechei</name>
    <dbReference type="NCBI Taxonomy" id="158836"/>
    <lineage>
        <taxon>Bacteria</taxon>
        <taxon>Pseudomonadati</taxon>
        <taxon>Pseudomonadota</taxon>
        <taxon>Gammaproteobacteria</taxon>
        <taxon>Enterobacterales</taxon>
        <taxon>Enterobacteriaceae</taxon>
        <taxon>Enterobacter</taxon>
        <taxon>Enterobacter cloacae complex</taxon>
    </lineage>
</organism>
<comment type="caution">
    <text evidence="2">The sequence shown here is derived from an EMBL/GenBank/DDBJ whole genome shotgun (WGS) entry which is preliminary data.</text>
</comment>
<keyword evidence="1" id="KW-0472">Membrane</keyword>
<dbReference type="AlphaFoldDB" id="A0A9X7KXG6"/>
<feature type="transmembrane region" description="Helical" evidence="1">
    <location>
        <begin position="20"/>
        <end position="41"/>
    </location>
</feature>
<dbReference type="Proteomes" id="UP000246375">
    <property type="component" value="Unassembled WGS sequence"/>
</dbReference>
<reference evidence="2 3" key="1">
    <citation type="submission" date="2018-05" db="EMBL/GenBank/DDBJ databases">
        <title>Evaluation of testing and processing parameters for the GenePOC Carba assay.</title>
        <authorList>
            <person name="Walsh T.R."/>
        </authorList>
    </citation>
    <scope>NUCLEOTIDE SEQUENCE [LARGE SCALE GENOMIC DNA]</scope>
    <source>
        <strain evidence="2 3">PECIMP</strain>
    </source>
</reference>
<evidence type="ECO:0000313" key="3">
    <source>
        <dbReference type="Proteomes" id="UP000246375"/>
    </source>
</evidence>
<keyword evidence="1" id="KW-0812">Transmembrane</keyword>
<proteinExistence type="predicted"/>
<accession>A0A9X7KXG6</accession>
<keyword evidence="1" id="KW-1133">Transmembrane helix</keyword>
<feature type="transmembrane region" description="Helical" evidence="1">
    <location>
        <begin position="72"/>
        <end position="93"/>
    </location>
</feature>
<dbReference type="EMBL" id="QHMI01000041">
    <property type="protein sequence ID" value="PXB34215.1"/>
    <property type="molecule type" value="Genomic_DNA"/>
</dbReference>
<dbReference type="RefSeq" id="WP_110129306.1">
    <property type="nucleotide sequence ID" value="NZ_JASWEY010000110.1"/>
</dbReference>